<accession>A0ABW4Z3K3</accession>
<sequence>MSNIPAPGLETAWIEPFIDKGFLRLDGAFSRALAREGREALWSAIGSAMGLSPHAPAGWTQPVVRLGFQSGRPFVEAANTPRLHAAYDALAGEGRWIAPAGLGTFPIRFPSPDDPGDAGWHVDASFGTGNPDFMQWRVNVRSRGRALLMLFLFSDVGPDDAPTRLRIGSHAAIARRLLPHGEEGMTLAELAADDFAQTAALPEALATGEAGTVYLCHPFLVHAAQPHRGHAPRFLAQPPLLPKGPFDPAQPPSPVQIAIRKACGLPR</sequence>
<dbReference type="SUPFAM" id="SSF51197">
    <property type="entry name" value="Clavaminate synthase-like"/>
    <property type="match status" value="1"/>
</dbReference>
<dbReference type="EMBL" id="JBHUHD010000001">
    <property type="protein sequence ID" value="MFD2143186.1"/>
    <property type="molecule type" value="Genomic_DNA"/>
</dbReference>
<comment type="caution">
    <text evidence="1">The sequence shown here is derived from an EMBL/GenBank/DDBJ whole genome shotgun (WGS) entry which is preliminary data.</text>
</comment>
<keyword evidence="1" id="KW-0560">Oxidoreductase</keyword>
<dbReference type="Proteomes" id="UP001597299">
    <property type="component" value="Unassembled WGS sequence"/>
</dbReference>
<keyword evidence="2" id="KW-1185">Reference proteome</keyword>
<dbReference type="Pfam" id="PF05721">
    <property type="entry name" value="PhyH"/>
    <property type="match status" value="1"/>
</dbReference>
<dbReference type="GO" id="GO:0051213">
    <property type="term" value="F:dioxygenase activity"/>
    <property type="evidence" value="ECO:0007669"/>
    <property type="project" value="UniProtKB-KW"/>
</dbReference>
<gene>
    <name evidence="1" type="ORF">ACFSNC_22500</name>
</gene>
<name>A0ABW4Z3K3_9HYPH</name>
<protein>
    <submittedName>
        <fullName evidence="1">Phytanoyl-CoA dioxygenase family protein</fullName>
    </submittedName>
</protein>
<dbReference type="RefSeq" id="WP_213355770.1">
    <property type="nucleotide sequence ID" value="NZ_JAHBGB010000044.1"/>
</dbReference>
<dbReference type="Gene3D" id="2.60.120.620">
    <property type="entry name" value="q2cbj1_9rhob like domain"/>
    <property type="match status" value="1"/>
</dbReference>
<organism evidence="1 2">
    <name type="scientific">Ancylobacter oerskovii</name>
    <dbReference type="NCBI Taxonomy" id="459519"/>
    <lineage>
        <taxon>Bacteria</taxon>
        <taxon>Pseudomonadati</taxon>
        <taxon>Pseudomonadota</taxon>
        <taxon>Alphaproteobacteria</taxon>
        <taxon>Hyphomicrobiales</taxon>
        <taxon>Xanthobacteraceae</taxon>
        <taxon>Ancylobacter</taxon>
    </lineage>
</organism>
<reference evidence="2" key="1">
    <citation type="journal article" date="2019" name="Int. J. Syst. Evol. Microbiol.">
        <title>The Global Catalogue of Microorganisms (GCM) 10K type strain sequencing project: providing services to taxonomists for standard genome sequencing and annotation.</title>
        <authorList>
            <consortium name="The Broad Institute Genomics Platform"/>
            <consortium name="The Broad Institute Genome Sequencing Center for Infectious Disease"/>
            <person name="Wu L."/>
            <person name="Ma J."/>
        </authorList>
    </citation>
    <scope>NUCLEOTIDE SEQUENCE [LARGE SCALE GENOMIC DNA]</scope>
    <source>
        <strain evidence="2">CCM 7435</strain>
    </source>
</reference>
<proteinExistence type="predicted"/>
<dbReference type="InterPro" id="IPR008775">
    <property type="entry name" value="Phytyl_CoA_dOase-like"/>
</dbReference>
<evidence type="ECO:0000313" key="1">
    <source>
        <dbReference type="EMBL" id="MFD2143186.1"/>
    </source>
</evidence>
<keyword evidence="1" id="KW-0223">Dioxygenase</keyword>
<evidence type="ECO:0000313" key="2">
    <source>
        <dbReference type="Proteomes" id="UP001597299"/>
    </source>
</evidence>